<sequence length="363" mass="40718">MHRGRQSPVPILSDDERQVLNGLATRAKVMLLSADHPEWTLTEIGAHVGLCDDTVGTWRKRFAAERLEGLRDAPKSGAPRTIQDEAALRVVRLTLDTLPEGETHWSTRGMAQVSGMTQRAVHRIWRAFGLRPHLVSSFTLSKDPLLIEQVRDIVGLYLAPPDRAMVLCIDEKPQIQALERGSATFPMLPGQPEATGPTYVRHGTTTLIAALNASVGTVIGQCYPQHRAEEFRTFLDVVHAQVPQGLEVHVILDNYITHKTKIIQNWLLAHSNVHVHFTPTSGSWLNLVASWFALLSRKRLRRGNFTSKDDLEQAIEAFISQTNNVPKPFVWTRSADDILANIKRFCERHLPPDNSQRSSESDH</sequence>
<reference evidence="2" key="1">
    <citation type="journal article" date="2014" name="Int. J. Syst. Evol. Microbiol.">
        <title>Complete genome sequence of Corynebacterium casei LMG S-19264T (=DSM 44701T), isolated from a smear-ripened cheese.</title>
        <authorList>
            <consortium name="US DOE Joint Genome Institute (JGI-PGF)"/>
            <person name="Walter F."/>
            <person name="Albersmeier A."/>
            <person name="Kalinowski J."/>
            <person name="Ruckert C."/>
        </authorList>
    </citation>
    <scope>NUCLEOTIDE SEQUENCE</scope>
    <source>
        <strain evidence="2">JCM 31311</strain>
    </source>
</reference>
<dbReference type="InterPro" id="IPR036397">
    <property type="entry name" value="RNaseH_sf"/>
</dbReference>
<dbReference type="Pfam" id="PF13565">
    <property type="entry name" value="HTH_32"/>
    <property type="match status" value="1"/>
</dbReference>
<gene>
    <name evidence="2" type="ORF">GCM10008957_53480</name>
</gene>
<dbReference type="PANTHER" id="PTHR30347:SF1">
    <property type="entry name" value="MECHANOSENSITIVE CHANNEL MSCK"/>
    <property type="match status" value="1"/>
</dbReference>
<name>A0A918FIF2_9DEIO</name>
<evidence type="ECO:0000313" key="2">
    <source>
        <dbReference type="EMBL" id="GGR37269.1"/>
    </source>
</evidence>
<protein>
    <submittedName>
        <fullName evidence="2">IS630 family transposase</fullName>
    </submittedName>
</protein>
<dbReference type="Pfam" id="PF13358">
    <property type="entry name" value="DDE_3"/>
    <property type="match status" value="1"/>
</dbReference>
<reference evidence="2" key="2">
    <citation type="submission" date="2020-09" db="EMBL/GenBank/DDBJ databases">
        <authorList>
            <person name="Sun Q."/>
            <person name="Ohkuma M."/>
        </authorList>
    </citation>
    <scope>NUCLEOTIDE SEQUENCE</scope>
    <source>
        <strain evidence="2">JCM 31311</strain>
    </source>
</reference>
<dbReference type="AlphaFoldDB" id="A0A918FIF2"/>
<dbReference type="Proteomes" id="UP000603865">
    <property type="component" value="Unassembled WGS sequence"/>
</dbReference>
<organism evidence="2 3">
    <name type="scientific">Deinococcus ruber</name>
    <dbReference type="NCBI Taxonomy" id="1848197"/>
    <lineage>
        <taxon>Bacteria</taxon>
        <taxon>Thermotogati</taxon>
        <taxon>Deinococcota</taxon>
        <taxon>Deinococci</taxon>
        <taxon>Deinococcales</taxon>
        <taxon>Deinococcaceae</taxon>
        <taxon>Deinococcus</taxon>
    </lineage>
</organism>
<keyword evidence="3" id="KW-1185">Reference proteome</keyword>
<dbReference type="InterPro" id="IPR009057">
    <property type="entry name" value="Homeodomain-like_sf"/>
</dbReference>
<dbReference type="InterPro" id="IPR047655">
    <property type="entry name" value="Transpos_IS630-like"/>
</dbReference>
<accession>A0A918FIF2</accession>
<dbReference type="NCBIfam" id="NF033545">
    <property type="entry name" value="transpos_IS630"/>
    <property type="match status" value="1"/>
</dbReference>
<evidence type="ECO:0000313" key="3">
    <source>
        <dbReference type="Proteomes" id="UP000603865"/>
    </source>
</evidence>
<dbReference type="InterPro" id="IPR038717">
    <property type="entry name" value="Tc1-like_DDE_dom"/>
</dbReference>
<dbReference type="EMBL" id="BMQL01000078">
    <property type="protein sequence ID" value="GGR37269.1"/>
    <property type="molecule type" value="Genomic_DNA"/>
</dbReference>
<comment type="caution">
    <text evidence="2">The sequence shown here is derived from an EMBL/GenBank/DDBJ whole genome shotgun (WGS) entry which is preliminary data.</text>
</comment>
<dbReference type="RefSeq" id="WP_189093590.1">
    <property type="nucleotide sequence ID" value="NZ_BMQL01000078.1"/>
</dbReference>
<dbReference type="SUPFAM" id="SSF46689">
    <property type="entry name" value="Homeodomain-like"/>
    <property type="match status" value="1"/>
</dbReference>
<dbReference type="InterPro" id="IPR052702">
    <property type="entry name" value="MscS-like_channel"/>
</dbReference>
<proteinExistence type="predicted"/>
<dbReference type="PANTHER" id="PTHR30347">
    <property type="entry name" value="POTASSIUM CHANNEL RELATED"/>
    <property type="match status" value="1"/>
</dbReference>
<evidence type="ECO:0000259" key="1">
    <source>
        <dbReference type="Pfam" id="PF13358"/>
    </source>
</evidence>
<dbReference type="Gene3D" id="3.30.420.10">
    <property type="entry name" value="Ribonuclease H-like superfamily/Ribonuclease H"/>
    <property type="match status" value="1"/>
</dbReference>
<dbReference type="GO" id="GO:0003676">
    <property type="term" value="F:nucleic acid binding"/>
    <property type="evidence" value="ECO:0007669"/>
    <property type="project" value="InterPro"/>
</dbReference>
<feature type="domain" description="Tc1-like transposase DDE" evidence="1">
    <location>
        <begin position="166"/>
        <end position="311"/>
    </location>
</feature>